<evidence type="ECO:0000313" key="5">
    <source>
        <dbReference type="EnsemblPlants" id="AET1Gv20681600.18"/>
    </source>
</evidence>
<dbReference type="InterPro" id="IPR013121">
    <property type="entry name" value="Fe_red_NAD-bd_6"/>
</dbReference>
<evidence type="ECO:0000256" key="3">
    <source>
        <dbReference type="ARBA" id="ARBA00023002"/>
    </source>
</evidence>
<reference evidence="6" key="2">
    <citation type="journal article" date="2017" name="Nat. Plants">
        <title>The Aegilops tauschii genome reveals multiple impacts of transposons.</title>
        <authorList>
            <person name="Zhao G."/>
            <person name="Zou C."/>
            <person name="Li K."/>
            <person name="Wang K."/>
            <person name="Li T."/>
            <person name="Gao L."/>
            <person name="Zhang X."/>
            <person name="Wang H."/>
            <person name="Yang Z."/>
            <person name="Liu X."/>
            <person name="Jiang W."/>
            <person name="Mao L."/>
            <person name="Kong X."/>
            <person name="Jiao Y."/>
            <person name="Jia J."/>
        </authorList>
    </citation>
    <scope>NUCLEOTIDE SEQUENCE [LARGE SCALE GENOMIC DNA]</scope>
    <source>
        <strain evidence="6">cv. AL8/78</strain>
    </source>
</reference>
<keyword evidence="6" id="KW-1185">Reference proteome</keyword>
<name>A0A452Z9I6_AEGTS</name>
<dbReference type="InterPro" id="IPR039261">
    <property type="entry name" value="FNR_nucleotide-bd"/>
</dbReference>
<dbReference type="PRINTS" id="PR00466">
    <property type="entry name" value="GP91PHOX"/>
</dbReference>
<dbReference type="EnsemblPlants" id="AET1Gv20681600.18">
    <property type="protein sequence ID" value="AET1Gv20681600.18"/>
    <property type="gene ID" value="AET1Gv20681600"/>
</dbReference>
<dbReference type="AlphaFoldDB" id="A0A452Z9I6"/>
<evidence type="ECO:0000313" key="6">
    <source>
        <dbReference type="Proteomes" id="UP000015105"/>
    </source>
</evidence>
<reference evidence="5" key="3">
    <citation type="journal article" date="2017" name="Nature">
        <title>Genome sequence of the progenitor of the wheat D genome Aegilops tauschii.</title>
        <authorList>
            <person name="Luo M.C."/>
            <person name="Gu Y.Q."/>
            <person name="Puiu D."/>
            <person name="Wang H."/>
            <person name="Twardziok S.O."/>
            <person name="Deal K.R."/>
            <person name="Huo N."/>
            <person name="Zhu T."/>
            <person name="Wang L."/>
            <person name="Wang Y."/>
            <person name="McGuire P.E."/>
            <person name="Liu S."/>
            <person name="Long H."/>
            <person name="Ramasamy R.K."/>
            <person name="Rodriguez J.C."/>
            <person name="Van S.L."/>
            <person name="Yuan L."/>
            <person name="Wang Z."/>
            <person name="Xia Z."/>
            <person name="Xiao L."/>
            <person name="Anderson O.D."/>
            <person name="Ouyang S."/>
            <person name="Liang Y."/>
            <person name="Zimin A.V."/>
            <person name="Pertea G."/>
            <person name="Qi P."/>
            <person name="Bennetzen J.L."/>
            <person name="Dai X."/>
            <person name="Dawson M.W."/>
            <person name="Muller H.G."/>
            <person name="Kugler K."/>
            <person name="Rivarola-Duarte L."/>
            <person name="Spannagl M."/>
            <person name="Mayer K.F.X."/>
            <person name="Lu F.H."/>
            <person name="Bevan M.W."/>
            <person name="Leroy P."/>
            <person name="Li P."/>
            <person name="You F.M."/>
            <person name="Sun Q."/>
            <person name="Liu Z."/>
            <person name="Lyons E."/>
            <person name="Wicker T."/>
            <person name="Salzberg S.L."/>
            <person name="Devos K.M."/>
            <person name="Dvorak J."/>
        </authorList>
    </citation>
    <scope>NUCLEOTIDE SEQUENCE [LARGE SCALE GENOMIC DNA]</scope>
    <source>
        <strain evidence="5">cv. AL8/78</strain>
    </source>
</reference>
<reference evidence="5" key="4">
    <citation type="submission" date="2019-03" db="UniProtKB">
        <authorList>
            <consortium name="EnsemblPlants"/>
        </authorList>
    </citation>
    <scope>IDENTIFICATION</scope>
</reference>
<dbReference type="Gene3D" id="3.40.50.80">
    <property type="entry name" value="Nucleotide-binding domain of ferredoxin-NADP reductase (FNR) module"/>
    <property type="match status" value="1"/>
</dbReference>
<feature type="domain" description="Ferric reductase NAD binding" evidence="4">
    <location>
        <begin position="25"/>
        <end position="215"/>
    </location>
</feature>
<dbReference type="Pfam" id="PF08030">
    <property type="entry name" value="NAD_binding_6"/>
    <property type="match status" value="1"/>
</dbReference>
<sequence>CSNLDLPKVSIDGPYGAASQDHSKYEIILLIGLGIGATPFISVLKDIANGLDKAMTSATCSYSVTSYAHAYKMIYHNLPNPLQEGCAANHHSANGLRKAYFYWVTREQGSFEWFRDIMKEVSARDSKQGVIEMYNYLTSVYQEGDKRSVLISAIQALHFARHGIDIISKTPVRTHFSRPNWPRVFHGLARKHIGERIGVFYCGPDDLGRQLERLCHKMNMRTFTRFVFHKEHF</sequence>
<reference evidence="6" key="1">
    <citation type="journal article" date="2014" name="Science">
        <title>Ancient hybridizations among the ancestral genomes of bread wheat.</title>
        <authorList>
            <consortium name="International Wheat Genome Sequencing Consortium,"/>
            <person name="Marcussen T."/>
            <person name="Sandve S.R."/>
            <person name="Heier L."/>
            <person name="Spannagl M."/>
            <person name="Pfeifer M."/>
            <person name="Jakobsen K.S."/>
            <person name="Wulff B.B."/>
            <person name="Steuernagel B."/>
            <person name="Mayer K.F."/>
            <person name="Olsen O.A."/>
        </authorList>
    </citation>
    <scope>NUCLEOTIDE SEQUENCE [LARGE SCALE GENOMIC DNA]</scope>
    <source>
        <strain evidence="6">cv. AL8/78</strain>
    </source>
</reference>
<dbReference type="Proteomes" id="UP000015105">
    <property type="component" value="Chromosome 1D"/>
</dbReference>
<reference evidence="5" key="5">
    <citation type="journal article" date="2021" name="G3 (Bethesda)">
        <title>Aegilops tauschii genome assembly Aet v5.0 features greater sequence contiguity and improved annotation.</title>
        <authorList>
            <person name="Wang L."/>
            <person name="Zhu T."/>
            <person name="Rodriguez J.C."/>
            <person name="Deal K.R."/>
            <person name="Dubcovsky J."/>
            <person name="McGuire P.E."/>
            <person name="Lux T."/>
            <person name="Spannagl M."/>
            <person name="Mayer K.F.X."/>
            <person name="Baldrich P."/>
            <person name="Meyers B.C."/>
            <person name="Huo N."/>
            <person name="Gu Y.Q."/>
            <person name="Zhou H."/>
            <person name="Devos K.M."/>
            <person name="Bennetzen J.L."/>
            <person name="Unver T."/>
            <person name="Budak H."/>
            <person name="Gulick P.J."/>
            <person name="Galiba G."/>
            <person name="Kalapos B."/>
            <person name="Nelson D.R."/>
            <person name="Li P."/>
            <person name="You F.M."/>
            <person name="Luo M.C."/>
            <person name="Dvorak J."/>
        </authorList>
    </citation>
    <scope>NUCLEOTIDE SEQUENCE [LARGE SCALE GENOMIC DNA]</scope>
    <source>
        <strain evidence="5">cv. AL8/78</strain>
    </source>
</reference>
<proteinExistence type="predicted"/>
<dbReference type="GO" id="GO:0005886">
    <property type="term" value="C:plasma membrane"/>
    <property type="evidence" value="ECO:0007669"/>
    <property type="project" value="TreeGrafter"/>
</dbReference>
<keyword evidence="2" id="KW-0274">FAD</keyword>
<accession>A0A452Z9I6</accession>
<dbReference type="GO" id="GO:0016174">
    <property type="term" value="F:NAD(P)H oxidase H2O2-forming activity"/>
    <property type="evidence" value="ECO:0007669"/>
    <property type="project" value="TreeGrafter"/>
</dbReference>
<keyword evidence="1" id="KW-0285">Flavoprotein</keyword>
<organism evidence="5 6">
    <name type="scientific">Aegilops tauschii subsp. strangulata</name>
    <name type="common">Goatgrass</name>
    <dbReference type="NCBI Taxonomy" id="200361"/>
    <lineage>
        <taxon>Eukaryota</taxon>
        <taxon>Viridiplantae</taxon>
        <taxon>Streptophyta</taxon>
        <taxon>Embryophyta</taxon>
        <taxon>Tracheophyta</taxon>
        <taxon>Spermatophyta</taxon>
        <taxon>Magnoliopsida</taxon>
        <taxon>Liliopsida</taxon>
        <taxon>Poales</taxon>
        <taxon>Poaceae</taxon>
        <taxon>BOP clade</taxon>
        <taxon>Pooideae</taxon>
        <taxon>Triticodae</taxon>
        <taxon>Triticeae</taxon>
        <taxon>Triticinae</taxon>
        <taxon>Aegilops</taxon>
    </lineage>
</organism>
<evidence type="ECO:0000259" key="4">
    <source>
        <dbReference type="Pfam" id="PF08030"/>
    </source>
</evidence>
<protein>
    <recommendedName>
        <fullName evidence="4">Ferric reductase NAD binding domain-containing protein</fullName>
    </recommendedName>
</protein>
<evidence type="ECO:0000256" key="2">
    <source>
        <dbReference type="ARBA" id="ARBA00022827"/>
    </source>
</evidence>
<dbReference type="SUPFAM" id="SSF52343">
    <property type="entry name" value="Ferredoxin reductase-like, C-terminal NADP-linked domain"/>
    <property type="match status" value="1"/>
</dbReference>
<dbReference type="InterPro" id="IPR050369">
    <property type="entry name" value="RBOH/FRE"/>
</dbReference>
<dbReference type="PANTHER" id="PTHR11972:SF127">
    <property type="entry name" value="RESPIRATORY BURST OXIDASE HOMOLOG PROTEIN A-LIKE"/>
    <property type="match status" value="1"/>
</dbReference>
<evidence type="ECO:0000256" key="1">
    <source>
        <dbReference type="ARBA" id="ARBA00022630"/>
    </source>
</evidence>
<dbReference type="PANTHER" id="PTHR11972">
    <property type="entry name" value="NADPH OXIDASE"/>
    <property type="match status" value="1"/>
</dbReference>
<dbReference type="InterPro" id="IPR000778">
    <property type="entry name" value="Cyt_b245_heavy_chain"/>
</dbReference>
<keyword evidence="3" id="KW-0560">Oxidoreductase</keyword>
<dbReference type="Gramene" id="AET1Gv20681600.18">
    <property type="protein sequence ID" value="AET1Gv20681600.18"/>
    <property type="gene ID" value="AET1Gv20681600"/>
</dbReference>